<name>A0A918VG15_9SPHN</name>
<sequence length="246" mass="25916">MKHSEKTVAYFHGIPGGPGEWAANAPAHLVDAAAMPDRNQPSFDAAGFAAGLPQGAVLIGFSLGAQAALQVAAAAGSRVGAVHLVSPAAPLQLGDFLPQMQGGKLFWFAANHPNWFGILSRAQSWMAWKTPSFLLSRLMSGAAGDDRALMRDPAWRAAMAETLRTGFGFSATGYIGQIRRYVEDWRDTLAQVHAPVTIWQGDSDNWTPPAMAAALAAALPGEVTTIMLPGASHYSALQAALARIAI</sequence>
<reference evidence="2" key="1">
    <citation type="journal article" date="2014" name="Int. J. Syst. Evol. Microbiol.">
        <title>Complete genome sequence of Corynebacterium casei LMG S-19264T (=DSM 44701T), isolated from a smear-ripened cheese.</title>
        <authorList>
            <consortium name="US DOE Joint Genome Institute (JGI-PGF)"/>
            <person name="Walter F."/>
            <person name="Albersmeier A."/>
            <person name="Kalinowski J."/>
            <person name="Ruckert C."/>
        </authorList>
    </citation>
    <scope>NUCLEOTIDE SEQUENCE</scope>
    <source>
        <strain evidence="2">KCTC 32422</strain>
    </source>
</reference>
<dbReference type="PANTHER" id="PTHR43194:SF5">
    <property type="entry name" value="PIMELOYL-[ACYL-CARRIER PROTEIN] METHYL ESTER ESTERASE"/>
    <property type="match status" value="1"/>
</dbReference>
<keyword evidence="3" id="KW-1185">Reference proteome</keyword>
<dbReference type="InterPro" id="IPR050228">
    <property type="entry name" value="Carboxylesterase_BioH"/>
</dbReference>
<dbReference type="EMBL" id="BMZD01000002">
    <property type="protein sequence ID" value="GGZ93851.1"/>
    <property type="molecule type" value="Genomic_DNA"/>
</dbReference>
<evidence type="ECO:0000259" key="1">
    <source>
        <dbReference type="Pfam" id="PF00561"/>
    </source>
</evidence>
<dbReference type="RefSeq" id="WP_189539539.1">
    <property type="nucleotide sequence ID" value="NZ_BMZD01000002.1"/>
</dbReference>
<comment type="caution">
    <text evidence="2">The sequence shown here is derived from an EMBL/GenBank/DDBJ whole genome shotgun (WGS) entry which is preliminary data.</text>
</comment>
<protein>
    <recommendedName>
        <fullName evidence="1">AB hydrolase-1 domain-containing protein</fullName>
    </recommendedName>
</protein>
<evidence type="ECO:0000313" key="3">
    <source>
        <dbReference type="Proteomes" id="UP000634139"/>
    </source>
</evidence>
<dbReference type="InterPro" id="IPR029058">
    <property type="entry name" value="AB_hydrolase_fold"/>
</dbReference>
<proteinExistence type="predicted"/>
<gene>
    <name evidence="2" type="ORF">GCM10011617_12320</name>
</gene>
<evidence type="ECO:0000313" key="2">
    <source>
        <dbReference type="EMBL" id="GGZ93851.1"/>
    </source>
</evidence>
<dbReference type="AlphaFoldDB" id="A0A918VG15"/>
<dbReference type="PANTHER" id="PTHR43194">
    <property type="entry name" value="HYDROLASE ALPHA/BETA FOLD FAMILY"/>
    <property type="match status" value="1"/>
</dbReference>
<organism evidence="2 3">
    <name type="scientific">Novosphingobium arvoryzae</name>
    <dbReference type="NCBI Taxonomy" id="1256514"/>
    <lineage>
        <taxon>Bacteria</taxon>
        <taxon>Pseudomonadati</taxon>
        <taxon>Pseudomonadota</taxon>
        <taxon>Alphaproteobacteria</taxon>
        <taxon>Sphingomonadales</taxon>
        <taxon>Sphingomonadaceae</taxon>
        <taxon>Novosphingobium</taxon>
    </lineage>
</organism>
<dbReference type="InterPro" id="IPR000073">
    <property type="entry name" value="AB_hydrolase_1"/>
</dbReference>
<dbReference type="SUPFAM" id="SSF53474">
    <property type="entry name" value="alpha/beta-Hydrolases"/>
    <property type="match status" value="1"/>
</dbReference>
<accession>A0A918VG15</accession>
<dbReference type="Proteomes" id="UP000634139">
    <property type="component" value="Unassembled WGS sequence"/>
</dbReference>
<feature type="domain" description="AB hydrolase-1" evidence="1">
    <location>
        <begin position="55"/>
        <end position="238"/>
    </location>
</feature>
<dbReference type="Gene3D" id="3.40.50.1820">
    <property type="entry name" value="alpha/beta hydrolase"/>
    <property type="match status" value="1"/>
</dbReference>
<reference evidence="2" key="2">
    <citation type="submission" date="2020-09" db="EMBL/GenBank/DDBJ databases">
        <authorList>
            <person name="Sun Q."/>
            <person name="Kim S."/>
        </authorList>
    </citation>
    <scope>NUCLEOTIDE SEQUENCE</scope>
    <source>
        <strain evidence="2">KCTC 32422</strain>
    </source>
</reference>
<dbReference type="Pfam" id="PF00561">
    <property type="entry name" value="Abhydrolase_1"/>
    <property type="match status" value="1"/>
</dbReference>